<evidence type="ECO:0000256" key="1">
    <source>
        <dbReference type="ARBA" id="ARBA00009477"/>
    </source>
</evidence>
<dbReference type="AlphaFoldDB" id="A0A972FU12"/>
<comment type="caution">
    <text evidence="5">The sequence shown here is derived from an EMBL/GenBank/DDBJ whole genome shotgun (WGS) entry which is preliminary data.</text>
</comment>
<feature type="coiled-coil region" evidence="2">
    <location>
        <begin position="81"/>
        <end position="155"/>
    </location>
</feature>
<name>A0A972FU12_9GAMM</name>
<comment type="similarity">
    <text evidence="1">Belongs to the membrane fusion protein (MFP) (TC 8.A.1) family.</text>
</comment>
<gene>
    <name evidence="5" type="ORF">HC757_13545</name>
</gene>
<feature type="domain" description="YknX-like C-terminal permuted SH3-like" evidence="4">
    <location>
        <begin position="284"/>
        <end position="349"/>
    </location>
</feature>
<feature type="signal peptide" evidence="3">
    <location>
        <begin position="1"/>
        <end position="26"/>
    </location>
</feature>
<dbReference type="EMBL" id="JAAXYH010000010">
    <property type="protein sequence ID" value="NMH66183.1"/>
    <property type="molecule type" value="Genomic_DNA"/>
</dbReference>
<reference evidence="5" key="1">
    <citation type="submission" date="2020-04" db="EMBL/GenBank/DDBJ databases">
        <title>Description of Shewanella salipaludis sp. nov., isolated from a salt marsh.</title>
        <authorList>
            <person name="Park S."/>
            <person name="Yoon J.-H."/>
        </authorList>
    </citation>
    <scope>NUCLEOTIDE SEQUENCE</scope>
    <source>
        <strain evidence="5">SHSM-M6</strain>
    </source>
</reference>
<sequence>MSPSSFPLRGLLASLLLLGAGVPALAAEAPRLVSVVRVENRPLSPKIMVIGSVHSRNSAELTAGVDGRLEWVAEAGTRVQAGETVARLDQSRLRLQQAEQEALIERESITLVRLERDYRRLQQLLASKNASQTELDKAETDRDMAAANLKLAQIQLKIIEDDLSRTRIKAPFGGIVTARQHQAGEDIGRAEAVLAMTDPEQLEIRLHAPLKHSRRVKVGDSLQIYHSEGEFEARIRSLIPVSDVRSQTFEARIDLPLEIQDGFSVGELVSLALPIAPKQLTTLVPRDAIVLRSSGAFVFKIDEDAKALKVPVTLGDGAGDWIAVQGALTEADSVVVRGAETLQDGQQVQLQAPAVAASSAG</sequence>
<dbReference type="GO" id="GO:0015562">
    <property type="term" value="F:efflux transmembrane transporter activity"/>
    <property type="evidence" value="ECO:0007669"/>
    <property type="project" value="TreeGrafter"/>
</dbReference>
<keyword evidence="6" id="KW-1185">Reference proteome</keyword>
<keyword evidence="2" id="KW-0175">Coiled coil</keyword>
<evidence type="ECO:0000256" key="2">
    <source>
        <dbReference type="SAM" id="Coils"/>
    </source>
</evidence>
<keyword evidence="3" id="KW-0732">Signal</keyword>
<dbReference type="Gene3D" id="1.10.287.470">
    <property type="entry name" value="Helix hairpin bin"/>
    <property type="match status" value="1"/>
</dbReference>
<dbReference type="InterPro" id="IPR058637">
    <property type="entry name" value="YknX-like_C"/>
</dbReference>
<dbReference type="Pfam" id="PF25989">
    <property type="entry name" value="YknX_C"/>
    <property type="match status" value="1"/>
</dbReference>
<dbReference type="Proteomes" id="UP000737113">
    <property type="component" value="Unassembled WGS sequence"/>
</dbReference>
<proteinExistence type="inferred from homology"/>
<dbReference type="RefSeq" id="WP_169564911.1">
    <property type="nucleotide sequence ID" value="NZ_JAAXYH010000010.1"/>
</dbReference>
<organism evidence="5 6">
    <name type="scientific">Shewanella salipaludis</name>
    <dbReference type="NCBI Taxonomy" id="2723052"/>
    <lineage>
        <taxon>Bacteria</taxon>
        <taxon>Pseudomonadati</taxon>
        <taxon>Pseudomonadota</taxon>
        <taxon>Gammaproteobacteria</taxon>
        <taxon>Alteromonadales</taxon>
        <taxon>Shewanellaceae</taxon>
        <taxon>Shewanella</taxon>
    </lineage>
</organism>
<dbReference type="InterPro" id="IPR006143">
    <property type="entry name" value="RND_pump_MFP"/>
</dbReference>
<evidence type="ECO:0000313" key="5">
    <source>
        <dbReference type="EMBL" id="NMH66183.1"/>
    </source>
</evidence>
<evidence type="ECO:0000256" key="3">
    <source>
        <dbReference type="SAM" id="SignalP"/>
    </source>
</evidence>
<dbReference type="SUPFAM" id="SSF111369">
    <property type="entry name" value="HlyD-like secretion proteins"/>
    <property type="match status" value="1"/>
</dbReference>
<protein>
    <submittedName>
        <fullName evidence="5">Efflux RND transporter periplasmic adaptor subunit</fullName>
    </submittedName>
</protein>
<dbReference type="Gene3D" id="2.40.50.100">
    <property type="match status" value="1"/>
</dbReference>
<dbReference type="Gene3D" id="2.40.420.20">
    <property type="match status" value="1"/>
</dbReference>
<dbReference type="Gene3D" id="2.40.30.170">
    <property type="match status" value="1"/>
</dbReference>
<dbReference type="PANTHER" id="PTHR30469:SF15">
    <property type="entry name" value="HLYD FAMILY OF SECRETION PROTEINS"/>
    <property type="match status" value="1"/>
</dbReference>
<feature type="chain" id="PRO_5037997351" evidence="3">
    <location>
        <begin position="27"/>
        <end position="361"/>
    </location>
</feature>
<dbReference type="NCBIfam" id="TIGR01730">
    <property type="entry name" value="RND_mfp"/>
    <property type="match status" value="1"/>
</dbReference>
<evidence type="ECO:0000313" key="6">
    <source>
        <dbReference type="Proteomes" id="UP000737113"/>
    </source>
</evidence>
<dbReference type="GO" id="GO:1990281">
    <property type="term" value="C:efflux pump complex"/>
    <property type="evidence" value="ECO:0007669"/>
    <property type="project" value="TreeGrafter"/>
</dbReference>
<evidence type="ECO:0000259" key="4">
    <source>
        <dbReference type="Pfam" id="PF25989"/>
    </source>
</evidence>
<accession>A0A972FU12</accession>
<dbReference type="PANTHER" id="PTHR30469">
    <property type="entry name" value="MULTIDRUG RESISTANCE PROTEIN MDTA"/>
    <property type="match status" value="1"/>
</dbReference>